<dbReference type="GO" id="GO:0071072">
    <property type="term" value="P:negative regulation of phospholipid biosynthetic process"/>
    <property type="evidence" value="ECO:0007669"/>
    <property type="project" value="EnsemblFungi"/>
</dbReference>
<dbReference type="HOGENOM" id="CLU_020262_5_2_1"/>
<dbReference type="PANTHER" id="PTHR12210">
    <property type="entry name" value="DULLARD PROTEIN PHOSPHATASE"/>
    <property type="match status" value="1"/>
</dbReference>
<dbReference type="GO" id="GO:0015031">
    <property type="term" value="P:protein transport"/>
    <property type="evidence" value="ECO:0007669"/>
    <property type="project" value="UniProtKB-KW"/>
</dbReference>
<evidence type="ECO:0000259" key="3">
    <source>
        <dbReference type="PROSITE" id="PS50969"/>
    </source>
</evidence>
<evidence type="ECO:0000256" key="2">
    <source>
        <dbReference type="SAM" id="MobiDB-lite"/>
    </source>
</evidence>
<dbReference type="PROSITE" id="PS50969">
    <property type="entry name" value="FCP1"/>
    <property type="match status" value="1"/>
</dbReference>
<comment type="subcellular location">
    <subcellularLocation>
        <location evidence="1">Mitochondrion inner membrane</location>
        <topology evidence="1">Single-pass membrane protein</topology>
    </subcellularLocation>
</comment>
<dbReference type="GeneID" id="34520719"/>
<dbReference type="AlphaFoldDB" id="W6MLH6"/>
<dbReference type="OrthoDB" id="277011at2759"/>
<dbReference type="GO" id="GO:0140042">
    <property type="term" value="P:lipid droplet formation"/>
    <property type="evidence" value="ECO:0007669"/>
    <property type="project" value="EnsemblFungi"/>
</dbReference>
<dbReference type="InterPro" id="IPR004274">
    <property type="entry name" value="FCP1_dom"/>
</dbReference>
<dbReference type="CDD" id="cd07521">
    <property type="entry name" value="HAD_FCP1-like"/>
    <property type="match status" value="1"/>
</dbReference>
<dbReference type="EMBL" id="HG793128">
    <property type="protein sequence ID" value="CDK27336.1"/>
    <property type="molecule type" value="Genomic_DNA"/>
</dbReference>
<keyword evidence="1" id="KW-0653">Protein transport</keyword>
<protein>
    <recommendedName>
        <fullName evidence="1">Mitochondrial import inner membrane translocase subunit TIM50</fullName>
    </recommendedName>
</protein>
<dbReference type="RefSeq" id="XP_022459331.1">
    <property type="nucleotide sequence ID" value="XM_022601716.1"/>
</dbReference>
<dbReference type="Gene3D" id="3.40.50.1000">
    <property type="entry name" value="HAD superfamily/HAD-like"/>
    <property type="match status" value="1"/>
</dbReference>
<comment type="function">
    <text evidence="1">Essential component of the TIM23 complex, a complex that mediates the translocation of transit peptide-containing proteins across the mitochondrial inner membrane.</text>
</comment>
<dbReference type="SUPFAM" id="SSF56784">
    <property type="entry name" value="HAD-like"/>
    <property type="match status" value="1"/>
</dbReference>
<comment type="subunit">
    <text evidence="1">Component of the TIM23 complex.</text>
</comment>
<dbReference type="STRING" id="1382522.W6MLH6"/>
<dbReference type="Pfam" id="PF03031">
    <property type="entry name" value="NIF"/>
    <property type="match status" value="1"/>
</dbReference>
<accession>W6MLH6</accession>
<name>W6MLH6_9ASCO</name>
<feature type="compositionally biased region" description="Acidic residues" evidence="2">
    <location>
        <begin position="114"/>
        <end position="128"/>
    </location>
</feature>
<dbReference type="GO" id="GO:0006998">
    <property type="term" value="P:nuclear envelope organization"/>
    <property type="evidence" value="ECO:0007669"/>
    <property type="project" value="EnsemblFungi"/>
</dbReference>
<reference evidence="4" key="1">
    <citation type="submission" date="2013-12" db="EMBL/GenBank/DDBJ databases">
        <authorList>
            <person name="Genoscope - CEA"/>
        </authorList>
    </citation>
    <scope>NUCLEOTIDE SEQUENCE</scope>
    <source>
        <strain evidence="4">CBS 1993</strain>
    </source>
</reference>
<feature type="region of interest" description="Disordered" evidence="2">
    <location>
        <begin position="17"/>
        <end position="38"/>
    </location>
</feature>
<proteinExistence type="inferred from homology"/>
<comment type="similarity">
    <text evidence="1">Belongs to the TIM50 family.</text>
</comment>
<keyword evidence="5" id="KW-1185">Reference proteome</keyword>
<dbReference type="InterPro" id="IPR036412">
    <property type="entry name" value="HAD-like_sf"/>
</dbReference>
<sequence>MNSFQFLATNVARAVDSQPLRGPTDPAAKDQQPDDLVGDSDIVARPLESSFVEESQQDTSSSWFMLVMRAIFFFPNLLVISPMVFVCSLLLFPFKVVLSYVWGTPPDSSPENESAYDEGDTTELLEAPEDPQLEATKAYATGITTITEDDIEFDMTPHAAIPDDQLKSPTTVPYRSVQSSGAGIGSRKRRSRFLFPRLLINNNFKLDSPPSMPRKTLVLDLDETLIHSLSRHNSSVLGKSKGAMVEIRLSSQLATLYYIYKRPYVEEFLAIVRKWYNLVCFTASIREYADPVIDYLESEVLLRSGNDREFFKKKVFQQRYYRNNCIFEEGKGYIKDLDVLVLRKERSLKPNRSAEELVKPEETDLSKVVIIDNSPISYSRHRDNGIMVEGWINDPNDVELMNLLPLLNSLRFTSDVRSVLSLKEGQITFEK</sequence>
<dbReference type="GO" id="GO:0004721">
    <property type="term" value="F:phosphoprotein phosphatase activity"/>
    <property type="evidence" value="ECO:0007669"/>
    <property type="project" value="EnsemblFungi"/>
</dbReference>
<keyword evidence="1" id="KW-0809">Transit peptide</keyword>
<dbReference type="InterPro" id="IPR023214">
    <property type="entry name" value="HAD_sf"/>
</dbReference>
<reference evidence="4" key="2">
    <citation type="submission" date="2014-02" db="EMBL/GenBank/DDBJ databases">
        <title>Complete DNA sequence of /Kuraishia capsulata/ illustrates novel genomic features among budding yeasts (/Saccharomycotina/).</title>
        <authorList>
            <person name="Morales L."/>
            <person name="Noel B."/>
            <person name="Porcel B."/>
            <person name="Marcet-Houben M."/>
            <person name="Hullo M-F."/>
            <person name="Sacerdot C."/>
            <person name="Tekaia F."/>
            <person name="Leh-Louis V."/>
            <person name="Despons L."/>
            <person name="Khanna V."/>
            <person name="Aury J-M."/>
            <person name="Barbe V."/>
            <person name="Couloux A."/>
            <person name="Labadie K."/>
            <person name="Pelletier E."/>
            <person name="Souciet J-L."/>
            <person name="Boekhout T."/>
            <person name="Gabaldon T."/>
            <person name="Wincker P."/>
            <person name="Dujon B."/>
        </authorList>
    </citation>
    <scope>NUCLEOTIDE SEQUENCE</scope>
    <source>
        <strain evidence="4">CBS 1993</strain>
    </source>
</reference>
<keyword evidence="1" id="KW-0472">Membrane</keyword>
<organism evidence="4 5">
    <name type="scientific">Kuraishia capsulata CBS 1993</name>
    <dbReference type="NCBI Taxonomy" id="1382522"/>
    <lineage>
        <taxon>Eukaryota</taxon>
        <taxon>Fungi</taxon>
        <taxon>Dikarya</taxon>
        <taxon>Ascomycota</taxon>
        <taxon>Saccharomycotina</taxon>
        <taxon>Pichiomycetes</taxon>
        <taxon>Pichiales</taxon>
        <taxon>Pichiaceae</taxon>
        <taxon>Kuraishia</taxon>
    </lineage>
</organism>
<dbReference type="GO" id="GO:0071595">
    <property type="term" value="C:Nem1-Spo7 phosphatase complex"/>
    <property type="evidence" value="ECO:0007669"/>
    <property type="project" value="EnsemblFungi"/>
</dbReference>
<feature type="transmembrane region" description="Helical" evidence="1">
    <location>
        <begin position="70"/>
        <end position="92"/>
    </location>
</feature>
<dbReference type="GO" id="GO:0046889">
    <property type="term" value="P:positive regulation of lipid biosynthetic process"/>
    <property type="evidence" value="ECO:0007669"/>
    <property type="project" value="EnsemblFungi"/>
</dbReference>
<keyword evidence="1" id="KW-0496">Mitochondrion</keyword>
<dbReference type="InterPro" id="IPR050365">
    <property type="entry name" value="TIM50"/>
</dbReference>
<gene>
    <name evidence="4" type="ORF">KUCA_T00003314001</name>
</gene>
<feature type="domain" description="FCP1 homology" evidence="3">
    <location>
        <begin position="210"/>
        <end position="410"/>
    </location>
</feature>
<dbReference type="GO" id="GO:0005783">
    <property type="term" value="C:endoplasmic reticulum"/>
    <property type="evidence" value="ECO:0007669"/>
    <property type="project" value="EnsemblFungi"/>
</dbReference>
<keyword evidence="1" id="KW-0812">Transmembrane</keyword>
<keyword evidence="1" id="KW-0813">Transport</keyword>
<evidence type="ECO:0000256" key="1">
    <source>
        <dbReference type="RuleBase" id="RU365079"/>
    </source>
</evidence>
<dbReference type="Proteomes" id="UP000019384">
    <property type="component" value="Unassembled WGS sequence"/>
</dbReference>
<dbReference type="SMART" id="SM00577">
    <property type="entry name" value="CPDc"/>
    <property type="match status" value="1"/>
</dbReference>
<feature type="region of interest" description="Disordered" evidence="2">
    <location>
        <begin position="106"/>
        <end position="128"/>
    </location>
</feature>
<dbReference type="GO" id="GO:0005811">
    <property type="term" value="C:lipid droplet"/>
    <property type="evidence" value="ECO:0007669"/>
    <property type="project" value="EnsemblFungi"/>
</dbReference>
<keyword evidence="1" id="KW-0811">Translocation</keyword>
<evidence type="ECO:0000313" key="4">
    <source>
        <dbReference type="EMBL" id="CDK27336.1"/>
    </source>
</evidence>
<keyword evidence="1" id="KW-1133">Transmembrane helix</keyword>
<dbReference type="GO" id="GO:0005744">
    <property type="term" value="C:TIM23 mitochondrial import inner membrane translocase complex"/>
    <property type="evidence" value="ECO:0007669"/>
    <property type="project" value="UniProtKB-UniRule"/>
</dbReference>
<evidence type="ECO:0000313" key="5">
    <source>
        <dbReference type="Proteomes" id="UP000019384"/>
    </source>
</evidence>